<evidence type="ECO:0000313" key="3">
    <source>
        <dbReference type="Proteomes" id="UP000031938"/>
    </source>
</evidence>
<evidence type="ECO:0008006" key="4">
    <source>
        <dbReference type="Google" id="ProtNLM"/>
    </source>
</evidence>
<dbReference type="PATRIC" id="fig|889306.3.peg.2425"/>
<dbReference type="AlphaFoldDB" id="A0A0C2RSY8"/>
<dbReference type="STRING" id="889306.KP78_24130"/>
<proteinExistence type="predicted"/>
<keyword evidence="3" id="KW-1185">Reference proteome</keyword>
<reference evidence="2 3" key="1">
    <citation type="submission" date="2015-01" db="EMBL/GenBank/DDBJ databases">
        <title>Genome sequencing of Jeotgalibacillus soli.</title>
        <authorList>
            <person name="Goh K.M."/>
            <person name="Chan K.-G."/>
            <person name="Yaakop A.S."/>
            <person name="Ee R."/>
            <person name="Gan H.M."/>
            <person name="Chan C.S."/>
        </authorList>
    </citation>
    <scope>NUCLEOTIDE SEQUENCE [LARGE SCALE GENOMIC DNA]</scope>
    <source>
        <strain evidence="2 3">P9</strain>
    </source>
</reference>
<evidence type="ECO:0000256" key="1">
    <source>
        <dbReference type="SAM" id="MobiDB-lite"/>
    </source>
</evidence>
<feature type="compositionally biased region" description="Polar residues" evidence="1">
    <location>
        <begin position="14"/>
        <end position="23"/>
    </location>
</feature>
<gene>
    <name evidence="2" type="ORF">KP78_24130</name>
</gene>
<name>A0A0C2RSY8_9BACL</name>
<evidence type="ECO:0000313" key="2">
    <source>
        <dbReference type="EMBL" id="KIL44869.1"/>
    </source>
</evidence>
<sequence>MTSSTILSGLRTPGLNNERQQNHPLLKDGQIVFSIIKKQLPNQMAEVQIGEQRLIAKLSTPLSVGDRQWVQATQNGHVIELKAIAAPSNAGSNGKMVNSLLEHLGVLKTTEMRSLVAEMVKAQWPMNKQILSHASEWLSTSANKGEALEVIRLMMTKNLPFSQEVFSALKMGNESFSTSITAQLNHLGQLLQKEPSSPVIVRALAAIETVEAPFQKQIIQQVISNAIAALSDSTLPSSFRASALQLLQDMQVIPKAATLSTWIGQSMRASINDVEPISAVNQAIIQISKNHSQPSASKVLQNELQQLQQTITDLPARGSLQEKVTNILGSIEKSVSLLQNRKGGQVVAEQIFSTMIKGQALVNQMISADPHTGREMPLNELKTNVLMDLLSQRGSNQAMTQQLFTNALKSIQLKNSMAMPNSAESLLLSLSNQAENTMSQQFNGKMIESMMRQVFDSMGIDYEAKLARMSLPLEKITESLKPQLLGLINDPLVSDQTKDAAESILLKFNGQQLLSSENGPFQQIIYQLPFSFLGQQIDMTMQWTGHKRKNGKLDPDHARVLFYLNLSALSETVIDMQVQNRIISINIYNQADNLKELAEPFTPILKKNLEKMKYQLSSVQFISTKEIEAPIINPVVDQLQSLYSGVDIRI</sequence>
<accession>A0A0C2RSY8</accession>
<protein>
    <recommendedName>
        <fullName evidence="4">Flagellar hook-length control protein-like C-terminal domain-containing protein</fullName>
    </recommendedName>
</protein>
<dbReference type="RefSeq" id="WP_052474770.1">
    <property type="nucleotide sequence ID" value="NZ_JXRP01000018.1"/>
</dbReference>
<dbReference type="Proteomes" id="UP000031938">
    <property type="component" value="Unassembled WGS sequence"/>
</dbReference>
<comment type="caution">
    <text evidence="2">The sequence shown here is derived from an EMBL/GenBank/DDBJ whole genome shotgun (WGS) entry which is preliminary data.</text>
</comment>
<organism evidence="2 3">
    <name type="scientific">Jeotgalibacillus soli</name>
    <dbReference type="NCBI Taxonomy" id="889306"/>
    <lineage>
        <taxon>Bacteria</taxon>
        <taxon>Bacillati</taxon>
        <taxon>Bacillota</taxon>
        <taxon>Bacilli</taxon>
        <taxon>Bacillales</taxon>
        <taxon>Caryophanaceae</taxon>
        <taxon>Jeotgalibacillus</taxon>
    </lineage>
</organism>
<dbReference type="OrthoDB" id="2351076at2"/>
<feature type="region of interest" description="Disordered" evidence="1">
    <location>
        <begin position="1"/>
        <end position="23"/>
    </location>
</feature>
<dbReference type="EMBL" id="JXRP01000018">
    <property type="protein sequence ID" value="KIL44869.1"/>
    <property type="molecule type" value="Genomic_DNA"/>
</dbReference>